<evidence type="ECO:0000256" key="1">
    <source>
        <dbReference type="SAM" id="MobiDB-lite"/>
    </source>
</evidence>
<feature type="signal peptide" evidence="2">
    <location>
        <begin position="1"/>
        <end position="27"/>
    </location>
</feature>
<dbReference type="PATRIC" id="fig|158500.4.peg.3598"/>
<reference evidence="3 4" key="1">
    <citation type="submission" date="2014-03" db="EMBL/GenBank/DDBJ databases">
        <title>Whole genome sequence of Novosphingobium resinovorum KF1.</title>
        <authorList>
            <person name="Gan H.M."/>
            <person name="Gan H.Y."/>
            <person name="Chew T.H."/>
            <person name="Savka M.A."/>
        </authorList>
    </citation>
    <scope>NUCLEOTIDE SEQUENCE [LARGE SCALE GENOMIC DNA]</scope>
    <source>
        <strain evidence="3 4">KF1</strain>
    </source>
</reference>
<feature type="region of interest" description="Disordered" evidence="1">
    <location>
        <begin position="27"/>
        <end position="48"/>
    </location>
</feature>
<evidence type="ECO:0000256" key="2">
    <source>
        <dbReference type="SAM" id="SignalP"/>
    </source>
</evidence>
<dbReference type="Proteomes" id="UP000024329">
    <property type="component" value="Unassembled WGS sequence"/>
</dbReference>
<name>A0A031JU10_9SPHN</name>
<gene>
    <name evidence="3" type="ORF">BV97_03527</name>
</gene>
<sequence>MRAMRKLAPKIAAAAAVAFMLPSAVMAGDTGKPAASAPEPGNPEARRQMLNAREAAAAQEQLARNEASRSQYDAALALNDMKTARDAAASTRRSTGTMRRNRTTAPTASSGKSGTRRAGTAMP</sequence>
<accession>A0A031JU10</accession>
<feature type="region of interest" description="Disordered" evidence="1">
    <location>
        <begin position="83"/>
        <end position="123"/>
    </location>
</feature>
<proteinExistence type="predicted"/>
<dbReference type="EMBL" id="JFYZ01000017">
    <property type="protein sequence ID" value="EZP80440.1"/>
    <property type="molecule type" value="Genomic_DNA"/>
</dbReference>
<dbReference type="AlphaFoldDB" id="A0A031JU10"/>
<comment type="caution">
    <text evidence="3">The sequence shown here is derived from an EMBL/GenBank/DDBJ whole genome shotgun (WGS) entry which is preliminary data.</text>
</comment>
<protein>
    <recommendedName>
        <fullName evidence="5">MASP</fullName>
    </recommendedName>
</protein>
<evidence type="ECO:0000313" key="3">
    <source>
        <dbReference type="EMBL" id="EZP80440.1"/>
    </source>
</evidence>
<organism evidence="3 4">
    <name type="scientific">Novosphingobium resinovorum</name>
    <dbReference type="NCBI Taxonomy" id="158500"/>
    <lineage>
        <taxon>Bacteria</taxon>
        <taxon>Pseudomonadati</taxon>
        <taxon>Pseudomonadota</taxon>
        <taxon>Alphaproteobacteria</taxon>
        <taxon>Sphingomonadales</taxon>
        <taxon>Sphingomonadaceae</taxon>
        <taxon>Novosphingobium</taxon>
    </lineage>
</organism>
<evidence type="ECO:0008006" key="5">
    <source>
        <dbReference type="Google" id="ProtNLM"/>
    </source>
</evidence>
<keyword evidence="2" id="KW-0732">Signal</keyword>
<dbReference type="RefSeq" id="WP_036527279.1">
    <property type="nucleotide sequence ID" value="NZ_JFYZ01000017.1"/>
</dbReference>
<feature type="compositionally biased region" description="Low complexity" evidence="1">
    <location>
        <begin position="86"/>
        <end position="98"/>
    </location>
</feature>
<feature type="chain" id="PRO_5001552129" description="MASP" evidence="2">
    <location>
        <begin position="28"/>
        <end position="123"/>
    </location>
</feature>
<evidence type="ECO:0000313" key="4">
    <source>
        <dbReference type="Proteomes" id="UP000024329"/>
    </source>
</evidence>